<protein>
    <submittedName>
        <fullName evidence="1">Uncharacterized protein</fullName>
    </submittedName>
</protein>
<accession>A0A8J6B7S4</accession>
<evidence type="ECO:0000313" key="2">
    <source>
        <dbReference type="Proteomes" id="UP000717585"/>
    </source>
</evidence>
<dbReference type="EMBL" id="JAHDYR010000002">
    <property type="protein sequence ID" value="KAG9397383.1"/>
    <property type="molecule type" value="Genomic_DNA"/>
</dbReference>
<sequence>MKELYATHNHTTPHTATWTSLLIGTPDLSIVSARSAWAGLRIAAGLDIGHTIPDGKCPLCDRTVGETQQSLLDHLRSCNKGPGNRMTFVHNKVLDSTTALLRPGLITPSDKEVRLPDSLLTQSGKELVERRRAFEESVQTGRTGTMALQRTTNDNTEPAVHFNAPAPKKLTRRTADLFVLDPNADTHW</sequence>
<proteinExistence type="predicted"/>
<comment type="caution">
    <text evidence="1">The sequence shown here is derived from an EMBL/GenBank/DDBJ whole genome shotgun (WGS) entry which is preliminary data.</text>
</comment>
<dbReference type="Proteomes" id="UP000717585">
    <property type="component" value="Unassembled WGS sequence"/>
</dbReference>
<dbReference type="AlphaFoldDB" id="A0A8J6B7S4"/>
<gene>
    <name evidence="1" type="ORF">J8273_0873</name>
</gene>
<name>A0A8J6B7S4_9EUKA</name>
<organism evidence="1 2">
    <name type="scientific">Carpediemonas membranifera</name>
    <dbReference type="NCBI Taxonomy" id="201153"/>
    <lineage>
        <taxon>Eukaryota</taxon>
        <taxon>Metamonada</taxon>
        <taxon>Carpediemonas-like organisms</taxon>
        <taxon>Carpediemonas</taxon>
    </lineage>
</organism>
<evidence type="ECO:0000313" key="1">
    <source>
        <dbReference type="EMBL" id="KAG9397383.1"/>
    </source>
</evidence>
<reference evidence="1" key="1">
    <citation type="submission" date="2021-05" db="EMBL/GenBank/DDBJ databases">
        <title>A free-living protist that lacks canonical eukaryotic 1 DNA replication and segregation systems.</title>
        <authorList>
            <person name="Salas-Leiva D.E."/>
            <person name="Tromer E.C."/>
            <person name="Curtis B.A."/>
            <person name="Jerlstrom-Hultqvist J."/>
            <person name="Kolisko M."/>
            <person name="Yi Z."/>
            <person name="Salas-Leiva J.S."/>
            <person name="Gallot-Lavallee L."/>
            <person name="Kops G.J.P.L."/>
            <person name="Archibald J.M."/>
            <person name="Simpson A.G.B."/>
            <person name="Roger A.J."/>
        </authorList>
    </citation>
    <scope>NUCLEOTIDE SEQUENCE</scope>
    <source>
        <strain evidence="1">BICM</strain>
    </source>
</reference>
<keyword evidence="2" id="KW-1185">Reference proteome</keyword>